<dbReference type="Pfam" id="PF01565">
    <property type="entry name" value="FAD_binding_4"/>
    <property type="match status" value="1"/>
</dbReference>
<protein>
    <submittedName>
        <fullName evidence="7">FAD FMN-containing dehydrogenase</fullName>
    </submittedName>
</protein>
<proteinExistence type="inferred from homology"/>
<dbReference type="SUPFAM" id="SSF56176">
    <property type="entry name" value="FAD-binding/transporter-associated domain-like"/>
    <property type="match status" value="1"/>
</dbReference>
<dbReference type="InterPro" id="IPR051914">
    <property type="entry name" value="FAD-linked_OxidoTrans_Type4"/>
</dbReference>
<keyword evidence="5" id="KW-0560">Oxidoreductase</keyword>
<dbReference type="InterPro" id="IPR016169">
    <property type="entry name" value="FAD-bd_PCMH_sub2"/>
</dbReference>
<evidence type="ECO:0000256" key="1">
    <source>
        <dbReference type="ARBA" id="ARBA00001974"/>
    </source>
</evidence>
<dbReference type="PROSITE" id="PS51387">
    <property type="entry name" value="FAD_PCMH"/>
    <property type="match status" value="1"/>
</dbReference>
<dbReference type="Gene3D" id="1.10.45.10">
    <property type="entry name" value="Vanillyl-alcohol Oxidase, Chain A, domain 4"/>
    <property type="match status" value="1"/>
</dbReference>
<dbReference type="Pfam" id="PF02913">
    <property type="entry name" value="FAD-oxidase_C"/>
    <property type="match status" value="1"/>
</dbReference>
<dbReference type="PANTHER" id="PTHR42934:SF2">
    <property type="entry name" value="GLYCOLATE OXIDASE SUBUNIT GLCD"/>
    <property type="match status" value="1"/>
</dbReference>
<keyword evidence="4" id="KW-0274">FAD</keyword>
<dbReference type="OrthoDB" id="9767256at2"/>
<sequence>MMADISELSLKDGRIITDSETLAKFGKDDSTQEVVKVYKPLAVVEAHSVEDVQATLRFANHHKIPVTAWGAGSSIVNSSAGLDDGIVLDLSQLNQILEINIPNQYAVVQAGVLNADLDKEVRKQGYFFAPDPGSKPISSIGGNIATNAGGMSSLKYGTTKQSVIGLQIVLADGTLINTGSKTFKDNVGYDLTDLLVGSEGTLAVIVAATVKLLPIPFGKPVTGLATFADMKQLSIGVQKISASGLYPSMMEALNDTSIEALDRLEKTDLGNGGVAKALLIFKLEGAPAGAVEALQEILGDAGALHVSVTDDAEYAQKIIQIRQDYYRAEAAYGRLIVEDVAVPLSKLPDLADFVEQLTFTTDVTAFLGGHAGDGNFHPNIAIPRDSDSIPADVQDAISKIFKYVQSIEGTISAEHGIGEIKKQWVLPQLGQELVDLQRRVKLTFDPNNILNPGRKI</sequence>
<dbReference type="AlphaFoldDB" id="A0A0R2A4D5"/>
<dbReference type="STRING" id="1423813.FC26_GL000059"/>
<keyword evidence="3" id="KW-0285">Flavoprotein</keyword>
<evidence type="ECO:0000256" key="2">
    <source>
        <dbReference type="ARBA" id="ARBA00008000"/>
    </source>
</evidence>
<dbReference type="InterPro" id="IPR006094">
    <property type="entry name" value="Oxid_FAD_bind_N"/>
</dbReference>
<reference evidence="7 8" key="1">
    <citation type="journal article" date="2015" name="Genome Announc.">
        <title>Expanding the biotechnology potential of lactobacilli through comparative genomics of 213 strains and associated genera.</title>
        <authorList>
            <person name="Sun Z."/>
            <person name="Harris H.M."/>
            <person name="McCann A."/>
            <person name="Guo C."/>
            <person name="Argimon S."/>
            <person name="Zhang W."/>
            <person name="Yang X."/>
            <person name="Jeffery I.B."/>
            <person name="Cooney J.C."/>
            <person name="Kagawa T.F."/>
            <person name="Liu W."/>
            <person name="Song Y."/>
            <person name="Salvetti E."/>
            <person name="Wrobel A."/>
            <person name="Rasinkangas P."/>
            <person name="Parkhill J."/>
            <person name="Rea M.C."/>
            <person name="O'Sullivan O."/>
            <person name="Ritari J."/>
            <person name="Douillard F.P."/>
            <person name="Paul Ross R."/>
            <person name="Yang R."/>
            <person name="Briner A.E."/>
            <person name="Felis G.E."/>
            <person name="de Vos W.M."/>
            <person name="Barrangou R."/>
            <person name="Klaenhammer T.R."/>
            <person name="Caufield P.W."/>
            <person name="Cui Y."/>
            <person name="Zhang H."/>
            <person name="O'Toole P.W."/>
        </authorList>
    </citation>
    <scope>NUCLEOTIDE SEQUENCE [LARGE SCALE GENOMIC DNA]</scope>
    <source>
        <strain evidence="7 8">DSM 20634</strain>
    </source>
</reference>
<evidence type="ECO:0000313" key="7">
    <source>
        <dbReference type="EMBL" id="KRM62273.1"/>
    </source>
</evidence>
<dbReference type="EMBL" id="AYYY01000007">
    <property type="protein sequence ID" value="KRM62273.1"/>
    <property type="molecule type" value="Genomic_DNA"/>
</dbReference>
<dbReference type="InterPro" id="IPR016166">
    <property type="entry name" value="FAD-bd_PCMH"/>
</dbReference>
<comment type="similarity">
    <text evidence="2">Belongs to the FAD-binding oxidoreductase/transferase type 4 family.</text>
</comment>
<dbReference type="Gene3D" id="3.30.70.2740">
    <property type="match status" value="1"/>
</dbReference>
<dbReference type="FunFam" id="3.30.70.2740:FF:000001">
    <property type="entry name" value="D-lactate dehydrogenase mitochondrial"/>
    <property type="match status" value="1"/>
</dbReference>
<dbReference type="GO" id="GO:0016491">
    <property type="term" value="F:oxidoreductase activity"/>
    <property type="evidence" value="ECO:0007669"/>
    <property type="project" value="UniProtKB-KW"/>
</dbReference>
<dbReference type="InterPro" id="IPR016164">
    <property type="entry name" value="FAD-linked_Oxase-like_C"/>
</dbReference>
<dbReference type="RefSeq" id="WP_057777673.1">
    <property type="nucleotide sequence ID" value="NZ_AYYY01000007.1"/>
</dbReference>
<dbReference type="Proteomes" id="UP000051733">
    <property type="component" value="Unassembled WGS sequence"/>
</dbReference>
<dbReference type="InterPro" id="IPR036318">
    <property type="entry name" value="FAD-bd_PCMH-like_sf"/>
</dbReference>
<dbReference type="PANTHER" id="PTHR42934">
    <property type="entry name" value="GLYCOLATE OXIDASE SUBUNIT GLCD"/>
    <property type="match status" value="1"/>
</dbReference>
<dbReference type="InterPro" id="IPR016171">
    <property type="entry name" value="Vanillyl_alc_oxidase_C-sub2"/>
</dbReference>
<keyword evidence="8" id="KW-1185">Reference proteome</keyword>
<dbReference type="InterPro" id="IPR004113">
    <property type="entry name" value="FAD-bd_oxidored_4_C"/>
</dbReference>
<accession>A0A0R2A4D5</accession>
<name>A0A0R2A4D5_9LACO</name>
<evidence type="ECO:0000256" key="3">
    <source>
        <dbReference type="ARBA" id="ARBA00022630"/>
    </source>
</evidence>
<comment type="caution">
    <text evidence="7">The sequence shown here is derived from an EMBL/GenBank/DDBJ whole genome shotgun (WGS) entry which is preliminary data.</text>
</comment>
<feature type="domain" description="FAD-binding PCMH-type" evidence="6">
    <location>
        <begin position="36"/>
        <end position="215"/>
    </location>
</feature>
<dbReference type="FunFam" id="1.10.45.10:FF:000001">
    <property type="entry name" value="D-lactate dehydrogenase mitochondrial"/>
    <property type="match status" value="1"/>
</dbReference>
<dbReference type="GO" id="GO:0071949">
    <property type="term" value="F:FAD binding"/>
    <property type="evidence" value="ECO:0007669"/>
    <property type="project" value="InterPro"/>
</dbReference>
<dbReference type="SUPFAM" id="SSF55103">
    <property type="entry name" value="FAD-linked oxidases, C-terminal domain"/>
    <property type="match status" value="1"/>
</dbReference>
<dbReference type="PATRIC" id="fig|1423813.3.peg.61"/>
<evidence type="ECO:0000256" key="4">
    <source>
        <dbReference type="ARBA" id="ARBA00022827"/>
    </source>
</evidence>
<organism evidence="7 8">
    <name type="scientific">Paucilactobacillus vaccinostercus DSM 20634</name>
    <dbReference type="NCBI Taxonomy" id="1423813"/>
    <lineage>
        <taxon>Bacteria</taxon>
        <taxon>Bacillati</taxon>
        <taxon>Bacillota</taxon>
        <taxon>Bacilli</taxon>
        <taxon>Lactobacillales</taxon>
        <taxon>Lactobacillaceae</taxon>
        <taxon>Paucilactobacillus</taxon>
    </lineage>
</organism>
<evidence type="ECO:0000313" key="8">
    <source>
        <dbReference type="Proteomes" id="UP000051733"/>
    </source>
</evidence>
<evidence type="ECO:0000256" key="5">
    <source>
        <dbReference type="ARBA" id="ARBA00023002"/>
    </source>
</evidence>
<evidence type="ECO:0000259" key="6">
    <source>
        <dbReference type="PROSITE" id="PS51387"/>
    </source>
</evidence>
<dbReference type="Gene3D" id="3.30.465.10">
    <property type="match status" value="1"/>
</dbReference>
<comment type="cofactor">
    <cofactor evidence="1">
        <name>FAD</name>
        <dbReference type="ChEBI" id="CHEBI:57692"/>
    </cofactor>
</comment>
<gene>
    <name evidence="7" type="ORF">FC26_GL000059</name>
</gene>